<dbReference type="InterPro" id="IPR011527">
    <property type="entry name" value="ABC1_TM_dom"/>
</dbReference>
<dbReference type="CDD" id="cd03250">
    <property type="entry name" value="ABCC_MRP_domain1"/>
    <property type="match status" value="1"/>
</dbReference>
<keyword evidence="6" id="KW-0547">Nucleotide-binding</keyword>
<dbReference type="SMART" id="SM00382">
    <property type="entry name" value="AAA"/>
    <property type="match status" value="2"/>
</dbReference>
<evidence type="ECO:0000259" key="15">
    <source>
        <dbReference type="PROSITE" id="PS50929"/>
    </source>
</evidence>
<dbReference type="EC" id="7.6.2.3" evidence="10"/>
<comment type="subcellular location">
    <subcellularLocation>
        <location evidence="1">Vacuole membrane</location>
        <topology evidence="1">Multi-pass membrane protein</topology>
    </subcellularLocation>
</comment>
<evidence type="ECO:0000256" key="4">
    <source>
        <dbReference type="ARBA" id="ARBA00022692"/>
    </source>
</evidence>
<feature type="transmembrane region" description="Helical" evidence="13">
    <location>
        <begin position="1039"/>
        <end position="1059"/>
    </location>
</feature>
<feature type="transmembrane region" description="Helical" evidence="13">
    <location>
        <begin position="941"/>
        <end position="967"/>
    </location>
</feature>
<keyword evidence="8 13" id="KW-1133">Transmembrane helix</keyword>
<dbReference type="PROSITE" id="PS50893">
    <property type="entry name" value="ABC_TRANSPORTER_2"/>
    <property type="match status" value="2"/>
</dbReference>
<dbReference type="InterPro" id="IPR017871">
    <property type="entry name" value="ABC_transporter-like_CS"/>
</dbReference>
<dbReference type="FunFam" id="1.20.1560.10:FF:000006">
    <property type="entry name" value="ATP-binding cassette, sub-family C (CFTR/MRP), member 9"/>
    <property type="match status" value="1"/>
</dbReference>
<evidence type="ECO:0000256" key="9">
    <source>
        <dbReference type="ARBA" id="ARBA00023136"/>
    </source>
</evidence>
<dbReference type="InterPro" id="IPR003439">
    <property type="entry name" value="ABC_transporter-like_ATP-bd"/>
</dbReference>
<evidence type="ECO:0000259" key="14">
    <source>
        <dbReference type="PROSITE" id="PS50893"/>
    </source>
</evidence>
<evidence type="ECO:0000256" key="8">
    <source>
        <dbReference type="ARBA" id="ARBA00022989"/>
    </source>
</evidence>
<keyword evidence="4 13" id="KW-0812">Transmembrane</keyword>
<dbReference type="PROSITE" id="PS00211">
    <property type="entry name" value="ABC_TRANSPORTER_1"/>
    <property type="match status" value="2"/>
</dbReference>
<keyword evidence="5" id="KW-0677">Repeat</keyword>
<evidence type="ECO:0000313" key="17">
    <source>
        <dbReference type="RefSeq" id="XP_034237463.1"/>
    </source>
</evidence>
<feature type="transmembrane region" description="Helical" evidence="13">
    <location>
        <begin position="330"/>
        <end position="353"/>
    </location>
</feature>
<gene>
    <name evidence="17" type="primary">LOC117642934</name>
</gene>
<dbReference type="FunFam" id="3.40.50.300:FF:000293">
    <property type="entry name" value="ATP binding cassette subfamily C member 1"/>
    <property type="match status" value="1"/>
</dbReference>
<keyword evidence="9 13" id="KW-0472">Membrane</keyword>
<evidence type="ECO:0000256" key="13">
    <source>
        <dbReference type="SAM" id="Phobius"/>
    </source>
</evidence>
<dbReference type="GO" id="GO:0016887">
    <property type="term" value="F:ATP hydrolysis activity"/>
    <property type="evidence" value="ECO:0007669"/>
    <property type="project" value="InterPro"/>
</dbReference>
<dbReference type="CDD" id="cd18595">
    <property type="entry name" value="ABC_6TM_MRP1_2_3_6_D1_like"/>
    <property type="match status" value="1"/>
</dbReference>
<dbReference type="PANTHER" id="PTHR24223">
    <property type="entry name" value="ATP-BINDING CASSETTE SUB-FAMILY C"/>
    <property type="match status" value="1"/>
</dbReference>
<dbReference type="PROSITE" id="PS50929">
    <property type="entry name" value="ABC_TM1F"/>
    <property type="match status" value="2"/>
</dbReference>
<evidence type="ECO:0000256" key="3">
    <source>
        <dbReference type="ARBA" id="ARBA00022448"/>
    </source>
</evidence>
<dbReference type="InterPro" id="IPR036640">
    <property type="entry name" value="ABC1_TM_sf"/>
</dbReference>
<feature type="transmembrane region" description="Helical" evidence="13">
    <location>
        <begin position="131"/>
        <end position="148"/>
    </location>
</feature>
<proteinExistence type="inferred from homology"/>
<feature type="transmembrane region" description="Helical" evidence="13">
    <location>
        <begin position="101"/>
        <end position="119"/>
    </location>
</feature>
<evidence type="ECO:0000256" key="5">
    <source>
        <dbReference type="ARBA" id="ARBA00022737"/>
    </source>
</evidence>
<dbReference type="InterPro" id="IPR003593">
    <property type="entry name" value="AAA+_ATPase"/>
</dbReference>
<dbReference type="OrthoDB" id="6500128at2759"/>
<feature type="transmembrane region" description="Helical" evidence="13">
    <location>
        <begin position="431"/>
        <end position="451"/>
    </location>
</feature>
<dbReference type="InterPro" id="IPR027417">
    <property type="entry name" value="P-loop_NTPase"/>
</dbReference>
<dbReference type="Pfam" id="PF00664">
    <property type="entry name" value="ABC_membrane"/>
    <property type="match status" value="2"/>
</dbReference>
<feature type="domain" description="ABC transmembrane type-1" evidence="15">
    <location>
        <begin position="896"/>
        <end position="1182"/>
    </location>
</feature>
<keyword evidence="7" id="KW-0067">ATP-binding</keyword>
<feature type="transmembrane region" description="Helical" evidence="13">
    <location>
        <begin position="34"/>
        <end position="55"/>
    </location>
</feature>
<dbReference type="RefSeq" id="XP_034237463.1">
    <property type="nucleotide sequence ID" value="XM_034381572.1"/>
</dbReference>
<feature type="transmembrane region" description="Helical" evidence="13">
    <location>
        <begin position="168"/>
        <end position="188"/>
    </location>
</feature>
<comment type="similarity">
    <text evidence="2">Belongs to the ABC transporter superfamily. ABCC family. Conjugate transporter (TC 3.A.1.208) subfamily.</text>
</comment>
<evidence type="ECO:0000256" key="11">
    <source>
        <dbReference type="ARBA" id="ARBA00047523"/>
    </source>
</evidence>
<keyword evidence="3" id="KW-0813">Transport</keyword>
<feature type="domain" description="ABC transporter" evidence="14">
    <location>
        <begin position="556"/>
        <end position="780"/>
    </location>
</feature>
<organism evidence="17">
    <name type="scientific">Thrips palmi</name>
    <name type="common">Melon thrips</name>
    <dbReference type="NCBI Taxonomy" id="161013"/>
    <lineage>
        <taxon>Eukaryota</taxon>
        <taxon>Metazoa</taxon>
        <taxon>Ecdysozoa</taxon>
        <taxon>Arthropoda</taxon>
        <taxon>Hexapoda</taxon>
        <taxon>Insecta</taxon>
        <taxon>Pterygota</taxon>
        <taxon>Neoptera</taxon>
        <taxon>Paraneoptera</taxon>
        <taxon>Thysanoptera</taxon>
        <taxon>Terebrantia</taxon>
        <taxon>Thripoidea</taxon>
        <taxon>Thripidae</taxon>
        <taxon>Thrips</taxon>
    </lineage>
</organism>
<evidence type="ECO:0000256" key="7">
    <source>
        <dbReference type="ARBA" id="ARBA00022840"/>
    </source>
</evidence>
<dbReference type="SUPFAM" id="SSF90123">
    <property type="entry name" value="ABC transporter transmembrane region"/>
    <property type="match status" value="2"/>
</dbReference>
<dbReference type="InterPro" id="IPR056227">
    <property type="entry name" value="TMD0_ABC"/>
</dbReference>
<reference evidence="17" key="2">
    <citation type="journal article" date="2018" name="Proc. Natl. Acad. Sci. U.S.A.">
        <title>Phylogenomics and the evolution of hemipteroid insects.</title>
        <authorList>
            <person name="Johnson K.P."/>
            <person name="Dietrich C.H."/>
            <person name="Friedrich F."/>
            <person name="Beutel R.G."/>
            <person name="Wipfler B."/>
            <person name="Peters R.S."/>
            <person name="Allen J.M."/>
            <person name="Petersen M."/>
            <person name="Donath A."/>
            <person name="Walden K.K."/>
            <person name="Kozlov A.M."/>
            <person name="Podsiadlowski L."/>
            <person name="Mayer C."/>
            <person name="Meusemann K."/>
            <person name="Vasilikopoulos A."/>
            <person name="Waterhouse R.M."/>
            <person name="Cameron S.L."/>
            <person name="Weirauch C."/>
            <person name="Swanson D.R."/>
            <person name="Percy D.M."/>
            <person name="Hardy N.B."/>
            <person name="Terry I."/>
            <person name="Liu S."/>
            <person name="Zhou X."/>
            <person name="Misof B."/>
            <person name="Robertson H.M."/>
            <person name="Yoshizawa K."/>
        </authorList>
    </citation>
    <scope>NUCLEOTIDE SEQUENCE</scope>
</reference>
<comment type="catalytic activity">
    <reaction evidence="11">
        <text>leukotriene C4(in) + ATP + H2O = leukotriene C4(out) + ADP + phosphate + H(+)</text>
        <dbReference type="Rhea" id="RHEA:38963"/>
        <dbReference type="ChEBI" id="CHEBI:15377"/>
        <dbReference type="ChEBI" id="CHEBI:15378"/>
        <dbReference type="ChEBI" id="CHEBI:30616"/>
        <dbReference type="ChEBI" id="CHEBI:43474"/>
        <dbReference type="ChEBI" id="CHEBI:57973"/>
        <dbReference type="ChEBI" id="CHEBI:456216"/>
    </reaction>
    <physiologicalReaction direction="left-to-right" evidence="11">
        <dbReference type="Rhea" id="RHEA:38964"/>
    </physiologicalReaction>
</comment>
<feature type="transmembrane region" description="Helical" evidence="13">
    <location>
        <begin position="404"/>
        <end position="425"/>
    </location>
</feature>
<dbReference type="FunFam" id="1.20.1560.10:FF:000001">
    <property type="entry name" value="ATP-binding cassette subfamily C member 1"/>
    <property type="match status" value="1"/>
</dbReference>
<dbReference type="Pfam" id="PF00005">
    <property type="entry name" value="ABC_tran"/>
    <property type="match status" value="2"/>
</dbReference>
<evidence type="ECO:0000256" key="6">
    <source>
        <dbReference type="ARBA" id="ARBA00022741"/>
    </source>
</evidence>
<sequence length="1458" mass="162464">MGDFDHFCGSPFWNITRTWGADNPDFTPCFERTVLAWTPCVFFWLFSPLEVYYILSSTNGVVRWNWLNVSKLLLTLAAMAVSLVDLGHASANVDKAFSVDFVTPIIRVLSYAWAAFLLYWNRCRGLRTSGLLTIFWFLSALFTIAEFRTELTAEKYERAEADRGRLQFYTTMVLFPVMLLTFLLNCFVDQEPTSSPFAKLEDRCPEFDSSFMGKLFFTWYDKMAWRGFRTTLEQKDMWDLNPPDTSKGVVPLFYKHWDKQKRKAEAEAFRTGKPRKNVSVLPALFRCFGGPFAFASAMELVGDLLVFVSPQILKRLMAFTANEMEPMWKGLLYAVAMLVTALLQTLLLSQFNVRMFIVGMRVRTALVSAIYRKSLSMSNVARKDKTVGEIVTLMSVDAQRFLELGTMLPLLWSSPIQIILSLYFLWDLLGIAVLAGLASMILLILVNGFIVSKMEVLQASQLKNKDQRAKLMNEILSGIKVLKLYAWEPPFGDRIQHIRLKEMDDFKKSTFLQAGINTAYTMAPFLVSSRFSRARELGHVVIVKRPGLAAGSEDALSVENASFSWRHGEPPVLSNINLRVGRGRLVAVVGTVGAGKSSLVSALLGEMQKQSGRVNSVGSVAYVPQQAWIQNAKLRDNILFCKDYDARHYNKVIEACALKSDLAMLPGGDQTEIGEKGINLSGGQKQRVSLARAVYCDADVYLLDDPLSAVDSHVGKHIFEQVIGPAGMLANKTRVLVTHGISFLPRVDSIVVLKDGTVSEEGTYQELMQRKGAFAEFLLQHLQAEEGDDVVEDLEEIKAHLEKAVGKDELQRQISQVSLTGSDGVRSRKGSAVGSLKRAGSARSRRRSSATKEEPPKAVAEVPGEKLTDEETMAVGSVKLKVYVHYIRSIRLIMVFLTILFNIVFQGLTVGSSEWVNTWTSDPVMLNASNPGFDDSRDKYLGVYAAFGIGQVVFSMLSSFVFALGCIESSMALHNRMFNRTMKCPMSFFDMTPMGRILNRFTKDIDSVDNVLPLFINQFLYLAFMCLSTIVVISYSTPLFIAVVVPLGVVYFLVQRFYVSTSRQLKRLDAVSRSPIFSHFSETLTGSSSIRAYGVVDRFIEEAEQRIDTNQKCYFPVAIATRWLAVRLETVGNSVIFFAALFAVLSRGSGIAPGTVGLSLSYALQITMVLNWVVHFITEVENNIVSVERIKEYEETPQESPHIGTEAAVSPGWPVEGTVEFRKYAIRYREGLDLVLKGIDVAVKGGEKVGIVGRTGAGKSSLTLGLFRIVEAAEGQILIDGVDIARVNLRTLRSRLTIIPQDPVLFAGSLRVNLDPYTQFSDDEVWRALERSHLKAFVSGLAAGLGHEVAEGGENLSVGQRQLVCLARALLRKTKVLLFDEATAAVDLETDDLIQKTIREDFRDCTILTIAHRLNTIMDSDRVLVLDKGQVAEFDSPKNLLQDKSSMFHSLAKDAGLV</sequence>
<evidence type="ECO:0000256" key="10">
    <source>
        <dbReference type="ARBA" id="ARBA00024220"/>
    </source>
</evidence>
<dbReference type="KEGG" id="tpal:117642934"/>
<dbReference type="CDD" id="cd18603">
    <property type="entry name" value="ABC_6TM_MRP1_2_3_6_D2_like"/>
    <property type="match status" value="1"/>
</dbReference>
<dbReference type="InterPro" id="IPR050173">
    <property type="entry name" value="ABC_transporter_C-like"/>
</dbReference>
<dbReference type="Pfam" id="PF24357">
    <property type="entry name" value="TMD0_ABC"/>
    <property type="match status" value="1"/>
</dbReference>
<feature type="domain" description="ABC transmembrane type-1" evidence="15">
    <location>
        <begin position="300"/>
        <end position="527"/>
    </location>
</feature>
<dbReference type="FunFam" id="3.40.50.300:FF:000074">
    <property type="entry name" value="Multidrug resistance-associated protein 5 isoform 1"/>
    <property type="match status" value="1"/>
</dbReference>
<feature type="transmembrane region" description="Helical" evidence="13">
    <location>
        <begin position="283"/>
        <end position="310"/>
    </location>
</feature>
<evidence type="ECO:0000256" key="1">
    <source>
        <dbReference type="ARBA" id="ARBA00004128"/>
    </source>
</evidence>
<dbReference type="GO" id="GO:0005774">
    <property type="term" value="C:vacuolar membrane"/>
    <property type="evidence" value="ECO:0007669"/>
    <property type="project" value="UniProtKB-SubCell"/>
</dbReference>
<reference evidence="17" key="3">
    <citation type="submission" date="2025-08" db="UniProtKB">
        <authorList>
            <consortium name="RefSeq"/>
        </authorList>
    </citation>
    <scope>IDENTIFICATION</scope>
</reference>
<evidence type="ECO:0000256" key="12">
    <source>
        <dbReference type="SAM" id="MobiDB-lite"/>
    </source>
</evidence>
<dbReference type="Proteomes" id="UP000515158">
    <property type="component" value="Unplaced"/>
</dbReference>
<reference evidence="17" key="1">
    <citation type="journal article" date="2014" name="Science">
        <title>Phylogenomics resolves the timing and pattern of insect evolution.</title>
        <authorList>
            <person name="Misof B."/>
            <person name="Liu S."/>
            <person name="Meusemann K."/>
            <person name="Peters R.S."/>
            <person name="Donath A."/>
            <person name="Mayer C."/>
            <person name="Frandsen P.B."/>
            <person name="Ware J."/>
            <person name="Flouri T."/>
            <person name="Beutel R.G."/>
            <person name="Niehuis O."/>
            <person name="Petersen M."/>
            <person name="Izquierdo-Carrasco F."/>
            <person name="Wappler T."/>
            <person name="Rust J."/>
            <person name="Aberer A.J."/>
            <person name="Aspock U."/>
            <person name="Aspock H."/>
            <person name="Bartel D."/>
            <person name="Blanke A."/>
            <person name="Berger S."/>
            <person name="Bohm A."/>
            <person name="Buckley T.R."/>
            <person name="Calcott B."/>
            <person name="Chen J."/>
            <person name="Friedrich F."/>
            <person name="Fukui M."/>
            <person name="Fujita M."/>
            <person name="Greve C."/>
            <person name="Grobe P."/>
            <person name="Gu S."/>
            <person name="Huang Y."/>
            <person name="Jermiin L.S."/>
            <person name="Kawahara A.Y."/>
            <person name="Krogmann L."/>
            <person name="Kubiak M."/>
            <person name="Lanfear R."/>
            <person name="Letsch H."/>
            <person name="Li Y."/>
            <person name="Li Z."/>
            <person name="Li J."/>
            <person name="Lu H."/>
            <person name="Machida R."/>
            <person name="Mashimo Y."/>
            <person name="Kapli P."/>
            <person name="McKenna D.D."/>
            <person name="Meng G."/>
            <person name="Nakagaki Y."/>
            <person name="Navarrete-Heredia J.L."/>
            <person name="Ott M."/>
            <person name="Ou Y."/>
            <person name="Pass G."/>
            <person name="Podsiadlowski L."/>
            <person name="Pohl H."/>
            <person name="von Reumont B.M."/>
            <person name="Schutte K."/>
            <person name="Sekiya K."/>
            <person name="Shimizu S."/>
            <person name="Slipinski A."/>
            <person name="Stamatakis A."/>
            <person name="Song W."/>
            <person name="Su X."/>
            <person name="Szucsich N.U."/>
            <person name="Tan M."/>
            <person name="Tan X."/>
            <person name="Tang M."/>
            <person name="Tang J."/>
            <person name="Timelthaler G."/>
            <person name="Tomizuka S."/>
            <person name="Trautwein M."/>
            <person name="Tong X."/>
            <person name="Uchifune T."/>
            <person name="Walzl M.G."/>
            <person name="Wiegmann B.M."/>
            <person name="Wilbrandt J."/>
            <person name="Wipfler B."/>
            <person name="Wong T.K."/>
            <person name="Wu Q."/>
            <person name="Wu G."/>
            <person name="Xie Y."/>
            <person name="Yang S."/>
            <person name="Yang Q."/>
            <person name="Yeates D.K."/>
            <person name="Yoshizawa K."/>
            <person name="Zhang Q."/>
            <person name="Zhang R."/>
            <person name="Zhang W."/>
            <person name="Zhang Y."/>
            <person name="Zhao J."/>
            <person name="Zhou C."/>
            <person name="Zhou L."/>
            <person name="Ziesmann T."/>
            <person name="Zou S."/>
            <person name="Li Y."/>
            <person name="Xu X."/>
            <person name="Zhang Y."/>
            <person name="Yang H."/>
            <person name="Wang J."/>
            <person name="Wang J."/>
            <person name="Kjer K.M."/>
            <person name="Zhou X."/>
        </authorList>
    </citation>
    <scope>NUCLEOTIDE SEQUENCE</scope>
</reference>
<protein>
    <recommendedName>
        <fullName evidence="10">ABC-type glutathione-S-conjugate transporter</fullName>
        <ecNumber evidence="10">7.6.2.3</ecNumber>
    </recommendedName>
</protein>
<evidence type="ECO:0000313" key="16">
    <source>
        <dbReference type="Proteomes" id="UP000515158"/>
    </source>
</evidence>
<dbReference type="InParanoid" id="A0A6P8YCQ9"/>
<dbReference type="PANTHER" id="PTHR24223:SF443">
    <property type="entry name" value="MULTIDRUG-RESISTANCE LIKE PROTEIN 1, ISOFORM I"/>
    <property type="match status" value="1"/>
</dbReference>
<dbReference type="SUPFAM" id="SSF52540">
    <property type="entry name" value="P-loop containing nucleoside triphosphate hydrolases"/>
    <property type="match status" value="2"/>
</dbReference>
<dbReference type="GeneID" id="117642934"/>
<feature type="transmembrane region" description="Helical" evidence="13">
    <location>
        <begin position="67"/>
        <end position="89"/>
    </location>
</feature>
<feature type="transmembrane region" description="Helical" evidence="13">
    <location>
        <begin position="889"/>
        <end position="908"/>
    </location>
</feature>
<feature type="transmembrane region" description="Helical" evidence="13">
    <location>
        <begin position="1011"/>
        <end position="1033"/>
    </location>
</feature>
<feature type="region of interest" description="Disordered" evidence="12">
    <location>
        <begin position="821"/>
        <end position="862"/>
    </location>
</feature>
<dbReference type="Gene3D" id="1.20.1560.10">
    <property type="entry name" value="ABC transporter type 1, transmembrane domain"/>
    <property type="match status" value="2"/>
</dbReference>
<dbReference type="CDD" id="cd03244">
    <property type="entry name" value="ABCC_MRP_domain2"/>
    <property type="match status" value="1"/>
</dbReference>
<dbReference type="Gene3D" id="3.40.50.300">
    <property type="entry name" value="P-loop containing nucleotide triphosphate hydrolases"/>
    <property type="match status" value="2"/>
</dbReference>
<keyword evidence="16" id="KW-1185">Reference proteome</keyword>
<name>A0A6P8YCQ9_THRPL</name>
<dbReference type="GO" id="GO:0005524">
    <property type="term" value="F:ATP binding"/>
    <property type="evidence" value="ECO:0007669"/>
    <property type="project" value="UniProtKB-KW"/>
</dbReference>
<feature type="transmembrane region" description="Helical" evidence="13">
    <location>
        <begin position="1124"/>
        <end position="1145"/>
    </location>
</feature>
<accession>A0A6P8YCQ9</accession>
<dbReference type="GO" id="GO:0015431">
    <property type="term" value="F:ABC-type glutathione S-conjugate transporter activity"/>
    <property type="evidence" value="ECO:0007669"/>
    <property type="project" value="UniProtKB-EC"/>
</dbReference>
<evidence type="ECO:0000256" key="2">
    <source>
        <dbReference type="ARBA" id="ARBA00009726"/>
    </source>
</evidence>
<feature type="domain" description="ABC transporter" evidence="14">
    <location>
        <begin position="1221"/>
        <end position="1453"/>
    </location>
</feature>